<accession>A0A1I4U9K4</accession>
<keyword evidence="1" id="KW-0560">Oxidoreductase</keyword>
<dbReference type="STRING" id="39841.SAMN05660836_01730"/>
<feature type="domain" description="Prephenate/arogenate dehydrogenase" evidence="2">
    <location>
        <begin position="12"/>
        <end position="282"/>
    </location>
</feature>
<dbReference type="SUPFAM" id="SSF51735">
    <property type="entry name" value="NAD(P)-binding Rossmann-fold domains"/>
    <property type="match status" value="1"/>
</dbReference>
<dbReference type="RefSeq" id="WP_093395041.1">
    <property type="nucleotide sequence ID" value="NZ_FOUU01000005.1"/>
</dbReference>
<dbReference type="InterPro" id="IPR036291">
    <property type="entry name" value="NAD(P)-bd_dom_sf"/>
</dbReference>
<sequence length="309" mass="34768">MTGYNGNWAPGSCVGIIGGLGEMGQFFARLFSKRGYRVLVSDVVLKKNHVGTPVSSEEIFQQSDIVLFSVPLHRTVEIIESYAPRFGKDQLVMDVSSLKVQPIKAMLKGVASVVGLHPMFGGSVRNACGQTLVACPVRVDREGWLVVKEQFLREGLKVVECSPEHHDRMMAVIQVLFHLCTMLKGRVIREMGIDIEETLRFTSPVYRLEISILGRMFAQNPWLYAAISQLNPHTGEIIDHLLEGLSLFREYYRKGALEKFVEEFRDTATHLGDFCNRAFEESSQLVEISTRLYDDPICGARDTERALPE</sequence>
<dbReference type="GO" id="GO:0006571">
    <property type="term" value="P:tyrosine biosynthetic process"/>
    <property type="evidence" value="ECO:0007669"/>
    <property type="project" value="InterPro"/>
</dbReference>
<dbReference type="GO" id="GO:0070403">
    <property type="term" value="F:NAD+ binding"/>
    <property type="evidence" value="ECO:0007669"/>
    <property type="project" value="InterPro"/>
</dbReference>
<dbReference type="InterPro" id="IPR046825">
    <property type="entry name" value="PDH_C"/>
</dbReference>
<protein>
    <submittedName>
        <fullName evidence="3">Prephenate dehydrogenase</fullName>
    </submittedName>
</protein>
<dbReference type="PANTHER" id="PTHR21363:SF0">
    <property type="entry name" value="PREPHENATE DEHYDROGENASE [NADP(+)]"/>
    <property type="match status" value="1"/>
</dbReference>
<dbReference type="InterPro" id="IPR003099">
    <property type="entry name" value="Prephen_DH"/>
</dbReference>
<dbReference type="OrthoDB" id="9800497at2"/>
<dbReference type="EMBL" id="FOUU01000005">
    <property type="protein sequence ID" value="SFM85686.1"/>
    <property type="molecule type" value="Genomic_DNA"/>
</dbReference>
<evidence type="ECO:0000313" key="4">
    <source>
        <dbReference type="Proteomes" id="UP000199611"/>
    </source>
</evidence>
<dbReference type="AlphaFoldDB" id="A0A1I4U9K4"/>
<evidence type="ECO:0000256" key="1">
    <source>
        <dbReference type="ARBA" id="ARBA00023002"/>
    </source>
</evidence>
<dbReference type="InterPro" id="IPR008927">
    <property type="entry name" value="6-PGluconate_DH-like_C_sf"/>
</dbReference>
<dbReference type="GO" id="GO:0008977">
    <property type="term" value="F:prephenate dehydrogenase (NAD+) activity"/>
    <property type="evidence" value="ECO:0007669"/>
    <property type="project" value="InterPro"/>
</dbReference>
<dbReference type="InterPro" id="IPR050812">
    <property type="entry name" value="Preph/Arog_dehydrog"/>
</dbReference>
<evidence type="ECO:0000313" key="3">
    <source>
        <dbReference type="EMBL" id="SFM85686.1"/>
    </source>
</evidence>
<proteinExistence type="predicted"/>
<dbReference type="Pfam" id="PF20463">
    <property type="entry name" value="PDH_C"/>
    <property type="match status" value="1"/>
</dbReference>
<dbReference type="InterPro" id="IPR046826">
    <property type="entry name" value="PDH_N"/>
</dbReference>
<evidence type="ECO:0000259" key="2">
    <source>
        <dbReference type="PROSITE" id="PS51176"/>
    </source>
</evidence>
<dbReference type="Pfam" id="PF02153">
    <property type="entry name" value="PDH_N"/>
    <property type="match status" value="1"/>
</dbReference>
<dbReference type="Gene3D" id="3.40.50.720">
    <property type="entry name" value="NAD(P)-binding Rossmann-like Domain"/>
    <property type="match status" value="1"/>
</dbReference>
<keyword evidence="4" id="KW-1185">Reference proteome</keyword>
<dbReference type="PANTHER" id="PTHR21363">
    <property type="entry name" value="PREPHENATE DEHYDROGENASE"/>
    <property type="match status" value="1"/>
</dbReference>
<gene>
    <name evidence="3" type="ORF">SAMN05660836_01730</name>
</gene>
<name>A0A1I4U9K4_9BACT</name>
<dbReference type="PROSITE" id="PS51176">
    <property type="entry name" value="PDH_ADH"/>
    <property type="match status" value="1"/>
</dbReference>
<dbReference type="Proteomes" id="UP000199611">
    <property type="component" value="Unassembled WGS sequence"/>
</dbReference>
<reference evidence="3 4" key="1">
    <citation type="submission" date="2016-10" db="EMBL/GenBank/DDBJ databases">
        <authorList>
            <person name="de Groot N.N."/>
        </authorList>
    </citation>
    <scope>NUCLEOTIDE SEQUENCE [LARGE SCALE GENOMIC DNA]</scope>
    <source>
        <strain evidence="3 4">DSM 9990</strain>
    </source>
</reference>
<dbReference type="SUPFAM" id="SSF48179">
    <property type="entry name" value="6-phosphogluconate dehydrogenase C-terminal domain-like"/>
    <property type="match status" value="1"/>
</dbReference>
<dbReference type="Gene3D" id="1.10.3660.10">
    <property type="entry name" value="6-phosphogluconate dehydrogenase C-terminal like domain"/>
    <property type="match status" value="1"/>
</dbReference>
<organism evidence="3 4">
    <name type="scientific">Thermodesulforhabdus norvegica</name>
    <dbReference type="NCBI Taxonomy" id="39841"/>
    <lineage>
        <taxon>Bacteria</taxon>
        <taxon>Pseudomonadati</taxon>
        <taxon>Thermodesulfobacteriota</taxon>
        <taxon>Syntrophobacteria</taxon>
        <taxon>Syntrophobacterales</taxon>
        <taxon>Thermodesulforhabdaceae</taxon>
        <taxon>Thermodesulforhabdus</taxon>
    </lineage>
</organism>
<dbReference type="GO" id="GO:0004665">
    <property type="term" value="F:prephenate dehydrogenase (NADP+) activity"/>
    <property type="evidence" value="ECO:0007669"/>
    <property type="project" value="InterPro"/>
</dbReference>